<protein>
    <recommendedName>
        <fullName evidence="2">Guanylate cyclase domain-containing protein</fullName>
    </recommendedName>
</protein>
<dbReference type="GO" id="GO:0009190">
    <property type="term" value="P:cyclic nucleotide biosynthetic process"/>
    <property type="evidence" value="ECO:0007669"/>
    <property type="project" value="InterPro"/>
</dbReference>
<dbReference type="InterPro" id="IPR050697">
    <property type="entry name" value="Adenylyl/Guanylyl_Cyclase_3/4"/>
</dbReference>
<evidence type="ECO:0000313" key="3">
    <source>
        <dbReference type="EMBL" id="KXZ45145.1"/>
    </source>
</evidence>
<feature type="compositionally biased region" description="Gly residues" evidence="1">
    <location>
        <begin position="609"/>
        <end position="633"/>
    </location>
</feature>
<dbReference type="AlphaFoldDB" id="A0A150G6I8"/>
<dbReference type="PANTHER" id="PTHR43081:SF1">
    <property type="entry name" value="ADENYLATE CYCLASE, TERMINAL-DIFFERENTIATION SPECIFIC"/>
    <property type="match status" value="1"/>
</dbReference>
<dbReference type="GO" id="GO:0035556">
    <property type="term" value="P:intracellular signal transduction"/>
    <property type="evidence" value="ECO:0007669"/>
    <property type="project" value="InterPro"/>
</dbReference>
<evidence type="ECO:0000259" key="2">
    <source>
        <dbReference type="SMART" id="SM00044"/>
    </source>
</evidence>
<dbReference type="SUPFAM" id="SSF55073">
    <property type="entry name" value="Nucleotide cyclase"/>
    <property type="match status" value="1"/>
</dbReference>
<reference evidence="4" key="1">
    <citation type="journal article" date="2016" name="Nat. Commun.">
        <title>The Gonium pectorale genome demonstrates co-option of cell cycle regulation during the evolution of multicellularity.</title>
        <authorList>
            <person name="Hanschen E.R."/>
            <person name="Marriage T.N."/>
            <person name="Ferris P.J."/>
            <person name="Hamaji T."/>
            <person name="Toyoda A."/>
            <person name="Fujiyama A."/>
            <person name="Neme R."/>
            <person name="Noguchi H."/>
            <person name="Minakuchi Y."/>
            <person name="Suzuki M."/>
            <person name="Kawai-Toyooka H."/>
            <person name="Smith D.R."/>
            <person name="Sparks H."/>
            <person name="Anderson J."/>
            <person name="Bakaric R."/>
            <person name="Luria V."/>
            <person name="Karger A."/>
            <person name="Kirschner M.W."/>
            <person name="Durand P.M."/>
            <person name="Michod R.E."/>
            <person name="Nozaki H."/>
            <person name="Olson B.J."/>
        </authorList>
    </citation>
    <scope>NUCLEOTIDE SEQUENCE [LARGE SCALE GENOMIC DNA]</scope>
    <source>
        <strain evidence="4">NIES-2863</strain>
    </source>
</reference>
<feature type="compositionally biased region" description="Low complexity" evidence="1">
    <location>
        <begin position="373"/>
        <end position="396"/>
    </location>
</feature>
<feature type="region of interest" description="Disordered" evidence="1">
    <location>
        <begin position="778"/>
        <end position="803"/>
    </location>
</feature>
<feature type="compositionally biased region" description="Low complexity" evidence="1">
    <location>
        <begin position="538"/>
        <end position="552"/>
    </location>
</feature>
<feature type="region of interest" description="Disordered" evidence="1">
    <location>
        <begin position="591"/>
        <end position="651"/>
    </location>
</feature>
<dbReference type="EMBL" id="LSYV01000059">
    <property type="protein sequence ID" value="KXZ45145.1"/>
    <property type="molecule type" value="Genomic_DNA"/>
</dbReference>
<keyword evidence="4" id="KW-1185">Reference proteome</keyword>
<dbReference type="PANTHER" id="PTHR43081">
    <property type="entry name" value="ADENYLATE CYCLASE, TERMINAL-DIFFERENTIATION SPECIFIC-RELATED"/>
    <property type="match status" value="1"/>
</dbReference>
<feature type="compositionally biased region" description="Low complexity" evidence="1">
    <location>
        <begin position="344"/>
        <end position="365"/>
    </location>
</feature>
<gene>
    <name evidence="3" type="ORF">GPECTOR_58g594</name>
</gene>
<dbReference type="SMART" id="SM00044">
    <property type="entry name" value="CYCc"/>
    <property type="match status" value="1"/>
</dbReference>
<organism evidence="3 4">
    <name type="scientific">Gonium pectorale</name>
    <name type="common">Green alga</name>
    <dbReference type="NCBI Taxonomy" id="33097"/>
    <lineage>
        <taxon>Eukaryota</taxon>
        <taxon>Viridiplantae</taxon>
        <taxon>Chlorophyta</taxon>
        <taxon>core chlorophytes</taxon>
        <taxon>Chlorophyceae</taxon>
        <taxon>CS clade</taxon>
        <taxon>Chlamydomonadales</taxon>
        <taxon>Volvocaceae</taxon>
        <taxon>Gonium</taxon>
    </lineage>
</organism>
<dbReference type="InterPro" id="IPR029787">
    <property type="entry name" value="Nucleotide_cyclase"/>
</dbReference>
<name>A0A150G6I8_GONPE</name>
<dbReference type="Pfam" id="PF00211">
    <property type="entry name" value="Guanylate_cyc"/>
    <property type="match status" value="1"/>
</dbReference>
<comment type="caution">
    <text evidence="3">The sequence shown here is derived from an EMBL/GenBank/DDBJ whole genome shotgun (WGS) entry which is preliminary data.</text>
</comment>
<sequence length="1007" mass="98987">MSVVCCSSGSNGFLRYNVPWTESTASSALRATRPCPRVGELMGLSLAGRNLSGELPEAVVGLGLEVLLLADNPGCGGAGEQVTLVATDVEGSTELWEWQPDVMNYALVLHDKLMRLTMATCCGYEITTEGDAFLVAFHEPLDAVRWAMLLQSALLKLDWPPLLLEHPLCRPRPLVPFAEARHAPGGGAGGHGASAGTGSGAAPLLVLFKGLAVRMGVATGVPSAVREHPVTRRMQYTGAVLRLATGIAELGSGGQVLLEPLTFRGIHTQMEQLDVVEVEVQELAEVVRRDASIGMPYKPSAAPPHAPTAFAIAASHHLASMSTEPSTHGFSLLSSQRNVILPAPSAAPAPAVSGPTAPSSGTGDAASGGGGKASSSASVSASASASAQAHNPAAPGGPSVQYHPQPPVNPLQPTATTYTNYPPQPQQQHHHHNSSNANALPPRFAAGAFPPSSMESDLAGGDGPLTLEPLPGSPGLARPTPFYGGLVPQGSVATAPSTRLRRLADLVITASELGPMGLPSQQPGMAAAPWSMAAAAAAAPSGRGSTAARSSGGQHGDRVTPGQPSSSLGRGDGSVTHTGGLLFQVTTTPMMTSPRSTATGHTHTDGSLTLGGGLPWPPGAGGAGGGGGAGAGVGLRTRPSPTGLSSWRHVGRFEGSSSDVLRRASTAGTSETSDLEISVHGLGPAVAAALATPPPPPPLPVVPPVPPSPASRLQRPPAASPLSGGQAGGGGGGGSSLTPGKPPLALSASWLAPTGKPVAVVPSAAYDSSILIGESGIPSAATDAGEQPNGDPSGAFQRIIGGGGDGAAPSNAAAAAAAGGDAAISGTEAALGATGTCASSIASGGGTGLSAQVSSAALHTADAAAAAAAADGSGGGGAGPAGGAYGSSAGPAATGVLAPAAAAAVAASGGRAVLVPRGIQVVDMGEFRLKGLARGQPVLALQLKRLAGQYGDALQEEEDGGGKPGGGGKAQRIKAGAGLVDEMPVLLPLPLDAAAAEEGMELAGAVL</sequence>
<evidence type="ECO:0000313" key="4">
    <source>
        <dbReference type="Proteomes" id="UP000075714"/>
    </source>
</evidence>
<dbReference type="Gene3D" id="3.30.70.1230">
    <property type="entry name" value="Nucleotide cyclase"/>
    <property type="match status" value="1"/>
</dbReference>
<evidence type="ECO:0000256" key="1">
    <source>
        <dbReference type="SAM" id="MobiDB-lite"/>
    </source>
</evidence>
<accession>A0A150G6I8</accession>
<dbReference type="Proteomes" id="UP000075714">
    <property type="component" value="Unassembled WGS sequence"/>
</dbReference>
<feature type="compositionally biased region" description="Pro residues" evidence="1">
    <location>
        <begin position="697"/>
        <end position="709"/>
    </location>
</feature>
<proteinExistence type="predicted"/>
<dbReference type="OrthoDB" id="551218at2759"/>
<dbReference type="InterPro" id="IPR001054">
    <property type="entry name" value="A/G_cyclase"/>
</dbReference>
<feature type="compositionally biased region" description="Gly residues" evidence="1">
    <location>
        <begin position="725"/>
        <end position="735"/>
    </location>
</feature>
<feature type="domain" description="Guanylate cyclase" evidence="2">
    <location>
        <begin position="42"/>
        <end position="280"/>
    </location>
</feature>
<feature type="region of interest" description="Disordered" evidence="1">
    <location>
        <begin position="697"/>
        <end position="741"/>
    </location>
</feature>
<feature type="region of interest" description="Disordered" evidence="1">
    <location>
        <begin position="538"/>
        <end position="578"/>
    </location>
</feature>
<feature type="region of interest" description="Disordered" evidence="1">
    <location>
        <begin position="344"/>
        <end position="476"/>
    </location>
</feature>